<name>A0A6H9WKD5_9MICO</name>
<dbReference type="EMBL" id="WBJY01000001">
    <property type="protein sequence ID" value="KAB1649603.1"/>
    <property type="molecule type" value="Genomic_DNA"/>
</dbReference>
<accession>A0A6H9WKD5</accession>
<sequence>MAESDDRTNVEGGPRAWFAAASQGYLAAISAIRREQLDSIVLGEWTLRDLLGHTSRAYLMIEAYVDAATDAHGDDVTVQSAAEYYRLVVAAPSATSASVAQRGRDAGAALGDAPAAVTQAIAARLGPIVDATADGLVVTTPFGTMRFLDYLETRAFELTVHGLDVVRATGSEVPMPLAEAFPAALGLLGEIATSAQRGVLLAAATGRDPLPAGFAIVS</sequence>
<dbReference type="OrthoDB" id="3292744at2"/>
<keyword evidence="3" id="KW-1185">Reference proteome</keyword>
<proteinExistence type="predicted"/>
<dbReference type="Gene3D" id="1.20.120.450">
    <property type="entry name" value="dinb family like domain"/>
    <property type="match status" value="1"/>
</dbReference>
<dbReference type="Proteomes" id="UP000431744">
    <property type="component" value="Unassembled WGS sequence"/>
</dbReference>
<protein>
    <recommendedName>
        <fullName evidence="1">Mycothiol-dependent maleylpyruvate isomerase metal-binding domain-containing protein</fullName>
    </recommendedName>
</protein>
<evidence type="ECO:0000259" key="1">
    <source>
        <dbReference type="Pfam" id="PF11716"/>
    </source>
</evidence>
<dbReference type="Pfam" id="PF11716">
    <property type="entry name" value="MDMPI_N"/>
    <property type="match status" value="1"/>
</dbReference>
<dbReference type="SUPFAM" id="SSF109854">
    <property type="entry name" value="DinB/YfiT-like putative metalloenzymes"/>
    <property type="match status" value="1"/>
</dbReference>
<evidence type="ECO:0000313" key="3">
    <source>
        <dbReference type="Proteomes" id="UP000431744"/>
    </source>
</evidence>
<organism evidence="2 3">
    <name type="scientific">Pseudoclavibacter endophyticus</name>
    <dbReference type="NCBI Taxonomy" id="1778590"/>
    <lineage>
        <taxon>Bacteria</taxon>
        <taxon>Bacillati</taxon>
        <taxon>Actinomycetota</taxon>
        <taxon>Actinomycetes</taxon>
        <taxon>Micrococcales</taxon>
        <taxon>Microbacteriaceae</taxon>
        <taxon>Pseudoclavibacter</taxon>
    </lineage>
</organism>
<feature type="domain" description="Mycothiol-dependent maleylpyruvate isomerase metal-binding" evidence="1">
    <location>
        <begin position="22"/>
        <end position="165"/>
    </location>
</feature>
<dbReference type="InterPro" id="IPR024344">
    <property type="entry name" value="MDMPI_metal-binding"/>
</dbReference>
<dbReference type="AlphaFoldDB" id="A0A6H9WKD5"/>
<comment type="caution">
    <text evidence="2">The sequence shown here is derived from an EMBL/GenBank/DDBJ whole genome shotgun (WGS) entry which is preliminary data.</text>
</comment>
<reference evidence="2 3" key="1">
    <citation type="submission" date="2019-09" db="EMBL/GenBank/DDBJ databases">
        <title>Phylogeny of genus Pseudoclavibacter and closely related genus.</title>
        <authorList>
            <person name="Li Y."/>
        </authorList>
    </citation>
    <scope>NUCLEOTIDE SEQUENCE [LARGE SCALE GENOMIC DNA]</scope>
    <source>
        <strain evidence="2 3">EGI 60007</strain>
    </source>
</reference>
<dbReference type="RefSeq" id="WP_158028193.1">
    <property type="nucleotide sequence ID" value="NZ_BMHG01000001.1"/>
</dbReference>
<dbReference type="GO" id="GO:0046872">
    <property type="term" value="F:metal ion binding"/>
    <property type="evidence" value="ECO:0007669"/>
    <property type="project" value="InterPro"/>
</dbReference>
<dbReference type="InterPro" id="IPR034660">
    <property type="entry name" value="DinB/YfiT-like"/>
</dbReference>
<evidence type="ECO:0000313" key="2">
    <source>
        <dbReference type="EMBL" id="KAB1649603.1"/>
    </source>
</evidence>
<gene>
    <name evidence="2" type="ORF">F8O04_04970</name>
</gene>